<name>A0AAV7M1B7_PLEWA</name>
<evidence type="ECO:0000313" key="3">
    <source>
        <dbReference type="Proteomes" id="UP001066276"/>
    </source>
</evidence>
<dbReference type="Proteomes" id="UP001066276">
    <property type="component" value="Chromosome 11"/>
</dbReference>
<evidence type="ECO:0000313" key="2">
    <source>
        <dbReference type="EMBL" id="KAJ1093770.1"/>
    </source>
</evidence>
<reference evidence="2" key="1">
    <citation type="journal article" date="2022" name="bioRxiv">
        <title>Sequencing and chromosome-scale assembly of the giantPleurodeles waltlgenome.</title>
        <authorList>
            <person name="Brown T."/>
            <person name="Elewa A."/>
            <person name="Iarovenko S."/>
            <person name="Subramanian E."/>
            <person name="Araus A.J."/>
            <person name="Petzold A."/>
            <person name="Susuki M."/>
            <person name="Suzuki K.-i.T."/>
            <person name="Hayashi T."/>
            <person name="Toyoda A."/>
            <person name="Oliveira C."/>
            <person name="Osipova E."/>
            <person name="Leigh N.D."/>
            <person name="Simon A."/>
            <person name="Yun M.H."/>
        </authorList>
    </citation>
    <scope>NUCLEOTIDE SEQUENCE</scope>
    <source>
        <strain evidence="2">20211129_DDA</strain>
        <tissue evidence="2">Liver</tissue>
    </source>
</reference>
<feature type="compositionally biased region" description="Low complexity" evidence="1">
    <location>
        <begin position="10"/>
        <end position="35"/>
    </location>
</feature>
<feature type="region of interest" description="Disordered" evidence="1">
    <location>
        <begin position="1"/>
        <end position="73"/>
    </location>
</feature>
<dbReference type="EMBL" id="JANPWB010000015">
    <property type="protein sequence ID" value="KAJ1093770.1"/>
    <property type="molecule type" value="Genomic_DNA"/>
</dbReference>
<organism evidence="2 3">
    <name type="scientific">Pleurodeles waltl</name>
    <name type="common">Iberian ribbed newt</name>
    <dbReference type="NCBI Taxonomy" id="8319"/>
    <lineage>
        <taxon>Eukaryota</taxon>
        <taxon>Metazoa</taxon>
        <taxon>Chordata</taxon>
        <taxon>Craniata</taxon>
        <taxon>Vertebrata</taxon>
        <taxon>Euteleostomi</taxon>
        <taxon>Amphibia</taxon>
        <taxon>Batrachia</taxon>
        <taxon>Caudata</taxon>
        <taxon>Salamandroidea</taxon>
        <taxon>Salamandridae</taxon>
        <taxon>Pleurodelinae</taxon>
        <taxon>Pleurodeles</taxon>
    </lineage>
</organism>
<accession>A0AAV7M1B7</accession>
<protein>
    <submittedName>
        <fullName evidence="2">Uncharacterized protein</fullName>
    </submittedName>
</protein>
<sequence>MSPLRQASTGGAQRRGGPAPPGAAARRCGQGRAPASGAVRGAGAPATRPPGWSRIRLLAPNPGGGQRLQTVSV</sequence>
<dbReference type="AlphaFoldDB" id="A0AAV7M1B7"/>
<evidence type="ECO:0000256" key="1">
    <source>
        <dbReference type="SAM" id="MobiDB-lite"/>
    </source>
</evidence>
<comment type="caution">
    <text evidence="2">The sequence shown here is derived from an EMBL/GenBank/DDBJ whole genome shotgun (WGS) entry which is preliminary data.</text>
</comment>
<keyword evidence="3" id="KW-1185">Reference proteome</keyword>
<gene>
    <name evidence="2" type="ORF">NDU88_006862</name>
</gene>
<proteinExistence type="predicted"/>